<dbReference type="InterPro" id="IPR000742">
    <property type="entry name" value="EGF"/>
</dbReference>
<proteinExistence type="predicted"/>
<evidence type="ECO:0000256" key="2">
    <source>
        <dbReference type="ARBA" id="ARBA00022729"/>
    </source>
</evidence>
<dbReference type="PROSITE" id="PS01187">
    <property type="entry name" value="EGF_CA"/>
    <property type="match status" value="1"/>
</dbReference>
<dbReference type="PROSITE" id="PS00615">
    <property type="entry name" value="C_TYPE_LECTIN_1"/>
    <property type="match status" value="1"/>
</dbReference>
<protein>
    <recommendedName>
        <fullName evidence="12">Aggrecan core protein</fullName>
    </recommendedName>
</protein>
<dbReference type="Pfam" id="PF12947">
    <property type="entry name" value="EGF_3"/>
    <property type="match status" value="1"/>
</dbReference>
<sequence>RYKTTHPDVDRSFTSWFSSQMDIRKFALFVFLLNLGILPLTVKGISYQVGKLNASETRQGWNCNSGCKAPQHCTLPRCTNVVFPHTFSGSGTVRVFVSLSHQDQSSDAVHSPSAVWAESISTAGFQLCSRATGSTNDTGIINWVAFQDKPMLTHGSVTFSGIWTTETKCEKVAFSQSFASKPRVFASVKYTRSTKPNDAMYLWLENVNSGGFEVCLREFLPFDGKHQDAVVDWFAFTGNGSQLNFTIIGEEIFPNSGNPSAKNNYGFCQEVPFNTTFYKSPIVILSVNHEYNLKVKGSRPPENNIISAWLEEVGLESMKVCVKDLSGLGSSHDPLIVSYAVTGDLNPCLNVHCPRFGVCRTYSPHDARCECDDQCPSYKDPVCTANGTTYDNRCWRKLSYCRGLENNLVYHPGSCEGFPIVRGRVDLLQVPKWSDSNCQTVTFPPYRFYPDKQVHVLITVNHMKLNDSVTVHDAVTSWTESINTKNFTVCVMQTGRKEEGANPFATIDWVAYQGAPPEGLTGTVELQKWWSGTNCADVTFPTGKFAEAPIVLVTSEHLRTGKEYDAALIWIEDVTKDSVKVCLREMQNFDGRHEDITVNWFAFSKLHKPLFTEHGVINFPNANPPLDKMNNAYCQFVSLTRAYNSTPTVLVSANHSTTATGNSAPNHNGITTWIENMNTSGFRACVKELYGTRYDPLSVSYAVLTDICEPGWNYFNGFCYFTSKTCQNWTTALDKCRQENSVLVDVQNNEENVFLQHLHNGAKSWLGLNDIFTEGSFTWADRGTGNFTAWAKNQPNNFRDEDCVHTLGVEYKYEWNDVKCSDCHQYTCKKDLNECSRDKYYCRQVASCTNYRGSFTCTCDQGYFGDGFECAGMIRYKIAALHVNDEQEVDLYTWLKPVAQSKYSQWKRCWRASVDGWAASTFHSRCDNKGPTVTIIRVGGKYIFGGYTSLSWGKRFGYRYDSQAFIFSLVNKPGWAPVKLPQTGQYSFYRYSIHDCSSYGPTFGGGNDIYICDYASSSGSSSTYPGHTYSAPSGYSYGSTFAYTFLHGQSNTYYFTPDEVETFYETT</sequence>
<evidence type="ECO:0000313" key="11">
    <source>
        <dbReference type="Proteomes" id="UP001159405"/>
    </source>
</evidence>
<dbReference type="SUPFAM" id="SSF56436">
    <property type="entry name" value="C-type lectin-like"/>
    <property type="match status" value="1"/>
</dbReference>
<dbReference type="InterPro" id="IPR037221">
    <property type="entry name" value="H-type_lectin_dom_sf"/>
</dbReference>
<accession>A0ABN8PMK5</accession>
<evidence type="ECO:0000259" key="9">
    <source>
        <dbReference type="PROSITE" id="PS51886"/>
    </source>
</evidence>
<dbReference type="SMART" id="SM00034">
    <property type="entry name" value="CLECT"/>
    <property type="match status" value="1"/>
</dbReference>
<dbReference type="PROSITE" id="PS50026">
    <property type="entry name" value="EGF_3"/>
    <property type="match status" value="1"/>
</dbReference>
<dbReference type="SMART" id="SM00584">
    <property type="entry name" value="TLDc"/>
    <property type="match status" value="1"/>
</dbReference>
<dbReference type="Pfam" id="PF00059">
    <property type="entry name" value="Lectin_C"/>
    <property type="match status" value="1"/>
</dbReference>
<dbReference type="InterPro" id="IPR006571">
    <property type="entry name" value="TLDc_dom"/>
</dbReference>
<dbReference type="SUPFAM" id="SSF57196">
    <property type="entry name" value="EGF/Laminin"/>
    <property type="match status" value="1"/>
</dbReference>
<dbReference type="PROSITE" id="PS00010">
    <property type="entry name" value="ASX_HYDROXYL"/>
    <property type="match status" value="1"/>
</dbReference>
<evidence type="ECO:0000259" key="7">
    <source>
        <dbReference type="PROSITE" id="PS50041"/>
    </source>
</evidence>
<dbReference type="PANTHER" id="PTHR22803">
    <property type="entry name" value="MANNOSE, PHOSPHOLIPASE, LECTIN RECEPTOR RELATED"/>
    <property type="match status" value="1"/>
</dbReference>
<evidence type="ECO:0000256" key="1">
    <source>
        <dbReference type="ARBA" id="ARBA00022536"/>
    </source>
</evidence>
<dbReference type="Pfam" id="PF07534">
    <property type="entry name" value="TLD"/>
    <property type="match status" value="1"/>
</dbReference>
<dbReference type="InterPro" id="IPR000152">
    <property type="entry name" value="EGF-type_Asp/Asn_hydroxyl_site"/>
</dbReference>
<dbReference type="InterPro" id="IPR009017">
    <property type="entry name" value="GFP"/>
</dbReference>
<keyword evidence="2" id="KW-0732">Signal</keyword>
<keyword evidence="3" id="KW-1015">Disulfide bond</keyword>
<dbReference type="InterPro" id="IPR018097">
    <property type="entry name" value="EGF_Ca-bd_CS"/>
</dbReference>
<keyword evidence="1 4" id="KW-0245">EGF-like domain</keyword>
<evidence type="ECO:0000256" key="3">
    <source>
        <dbReference type="ARBA" id="ARBA00023157"/>
    </source>
</evidence>
<dbReference type="Gene3D" id="3.30.60.30">
    <property type="match status" value="1"/>
</dbReference>
<reference evidence="10 11" key="1">
    <citation type="submission" date="2022-05" db="EMBL/GenBank/DDBJ databases">
        <authorList>
            <consortium name="Genoscope - CEA"/>
            <person name="William W."/>
        </authorList>
    </citation>
    <scope>NUCLEOTIDE SEQUENCE [LARGE SCALE GENOMIC DNA]</scope>
</reference>
<feature type="domain" description="C-type lectin" evidence="7">
    <location>
        <begin position="715"/>
        <end position="829"/>
    </location>
</feature>
<feature type="transmembrane region" description="Helical" evidence="5">
    <location>
        <begin position="26"/>
        <end position="45"/>
    </location>
</feature>
<feature type="domain" description="Kazal-like" evidence="8">
    <location>
        <begin position="370"/>
        <end position="417"/>
    </location>
</feature>
<keyword evidence="11" id="KW-1185">Reference proteome</keyword>
<dbReference type="InterPro" id="IPR036058">
    <property type="entry name" value="Kazal_dom_sf"/>
</dbReference>
<name>A0ABN8PMK5_9CNID</name>
<dbReference type="Gene3D" id="2.40.155.10">
    <property type="entry name" value="Green fluorescent protein"/>
    <property type="match status" value="1"/>
</dbReference>
<evidence type="ECO:0000256" key="5">
    <source>
        <dbReference type="SAM" id="Phobius"/>
    </source>
</evidence>
<dbReference type="InterPro" id="IPR001881">
    <property type="entry name" value="EGF-like_Ca-bd_dom"/>
</dbReference>
<dbReference type="PROSITE" id="PS50041">
    <property type="entry name" value="C_TYPE_LECTIN_2"/>
    <property type="match status" value="1"/>
</dbReference>
<dbReference type="SMART" id="SM00179">
    <property type="entry name" value="EGF_CA"/>
    <property type="match status" value="1"/>
</dbReference>
<dbReference type="Gene3D" id="2.60.40.2080">
    <property type="match status" value="4"/>
</dbReference>
<keyword evidence="5" id="KW-1133">Transmembrane helix</keyword>
<dbReference type="CDD" id="cd00054">
    <property type="entry name" value="EGF_CA"/>
    <property type="match status" value="1"/>
</dbReference>
<evidence type="ECO:0000256" key="4">
    <source>
        <dbReference type="PROSITE-ProRule" id="PRU00076"/>
    </source>
</evidence>
<dbReference type="EMBL" id="CALNXK010000077">
    <property type="protein sequence ID" value="CAH3145779.1"/>
    <property type="molecule type" value="Genomic_DNA"/>
</dbReference>
<comment type="caution">
    <text evidence="4">Lacks conserved residue(s) required for the propagation of feature annotation.</text>
</comment>
<dbReference type="InterPro" id="IPR016186">
    <property type="entry name" value="C-type_lectin-like/link_sf"/>
</dbReference>
<gene>
    <name evidence="10" type="ORF">PLOB_00044851</name>
</gene>
<organism evidence="10 11">
    <name type="scientific">Porites lobata</name>
    <dbReference type="NCBI Taxonomy" id="104759"/>
    <lineage>
        <taxon>Eukaryota</taxon>
        <taxon>Metazoa</taxon>
        <taxon>Cnidaria</taxon>
        <taxon>Anthozoa</taxon>
        <taxon>Hexacorallia</taxon>
        <taxon>Scleractinia</taxon>
        <taxon>Fungiina</taxon>
        <taxon>Poritidae</taxon>
        <taxon>Porites</taxon>
    </lineage>
</organism>
<keyword evidence="5" id="KW-0472">Membrane</keyword>
<feature type="domain" description="TLDc" evidence="9">
    <location>
        <begin position="881"/>
        <end position="1067"/>
    </location>
</feature>
<evidence type="ECO:0008006" key="12">
    <source>
        <dbReference type="Google" id="ProtNLM"/>
    </source>
</evidence>
<dbReference type="InterPro" id="IPR016187">
    <property type="entry name" value="CTDL_fold"/>
</dbReference>
<dbReference type="CDD" id="cd00104">
    <property type="entry name" value="KAZAL_FS"/>
    <property type="match status" value="1"/>
</dbReference>
<dbReference type="Proteomes" id="UP001159405">
    <property type="component" value="Unassembled WGS sequence"/>
</dbReference>
<evidence type="ECO:0000259" key="8">
    <source>
        <dbReference type="PROSITE" id="PS51465"/>
    </source>
</evidence>
<dbReference type="PROSITE" id="PS51465">
    <property type="entry name" value="KAZAL_2"/>
    <property type="match status" value="1"/>
</dbReference>
<dbReference type="InterPro" id="IPR024731">
    <property type="entry name" value="NELL2-like_EGF"/>
</dbReference>
<dbReference type="InterPro" id="IPR018378">
    <property type="entry name" value="C-type_lectin_CS"/>
</dbReference>
<feature type="non-terminal residue" evidence="10">
    <location>
        <position position="1"/>
    </location>
</feature>
<dbReference type="InterPro" id="IPR002350">
    <property type="entry name" value="Kazal_dom"/>
</dbReference>
<dbReference type="SMART" id="SM00280">
    <property type="entry name" value="KAZAL"/>
    <property type="match status" value="1"/>
</dbReference>
<comment type="caution">
    <text evidence="10">The sequence shown here is derived from an EMBL/GenBank/DDBJ whole genome shotgun (WGS) entry which is preliminary data.</text>
</comment>
<dbReference type="SUPFAM" id="SSF100895">
    <property type="entry name" value="Kazal-type serine protease inhibitors"/>
    <property type="match status" value="1"/>
</dbReference>
<keyword evidence="5" id="KW-0812">Transmembrane</keyword>
<dbReference type="PROSITE" id="PS51886">
    <property type="entry name" value="TLDC"/>
    <property type="match status" value="1"/>
</dbReference>
<dbReference type="Pfam" id="PF07648">
    <property type="entry name" value="Kazal_2"/>
    <property type="match status" value="1"/>
</dbReference>
<evidence type="ECO:0000259" key="6">
    <source>
        <dbReference type="PROSITE" id="PS50026"/>
    </source>
</evidence>
<dbReference type="InterPro" id="IPR001304">
    <property type="entry name" value="C-type_lectin-like"/>
</dbReference>
<dbReference type="Gene3D" id="3.10.100.10">
    <property type="entry name" value="Mannose-Binding Protein A, subunit A"/>
    <property type="match status" value="1"/>
</dbReference>
<evidence type="ECO:0000313" key="10">
    <source>
        <dbReference type="EMBL" id="CAH3145779.1"/>
    </source>
</evidence>
<dbReference type="InterPro" id="IPR050111">
    <property type="entry name" value="C-type_lectin/snaclec_domain"/>
</dbReference>
<feature type="domain" description="EGF-like" evidence="6">
    <location>
        <begin position="831"/>
        <end position="869"/>
    </location>
</feature>